<dbReference type="RefSeq" id="XP_067917207.1">
    <property type="nucleotide sequence ID" value="XM_068070819.1"/>
</dbReference>
<dbReference type="GeneID" id="94434030"/>
<gene>
    <name evidence="1" type="ORF">CSUI_010717</name>
</gene>
<accession>A0A2C6KGD7</accession>
<dbReference type="Proteomes" id="UP000221165">
    <property type="component" value="Unassembled WGS sequence"/>
</dbReference>
<dbReference type="AlphaFoldDB" id="A0A2C6KGD7"/>
<reference evidence="1 2" key="1">
    <citation type="journal article" date="2017" name="Int. J. Parasitol.">
        <title>The genome of the protozoan parasite Cystoisospora suis and a reverse vaccinology approach to identify vaccine candidates.</title>
        <authorList>
            <person name="Palmieri N."/>
            <person name="Shrestha A."/>
            <person name="Ruttkowski B."/>
            <person name="Beck T."/>
            <person name="Vogl C."/>
            <person name="Tomley F."/>
            <person name="Blake D.P."/>
            <person name="Joachim A."/>
        </authorList>
    </citation>
    <scope>NUCLEOTIDE SEQUENCE [LARGE SCALE GENOMIC DNA]</scope>
    <source>
        <strain evidence="1 2">Wien I</strain>
    </source>
</reference>
<dbReference type="EMBL" id="MIGC01008051">
    <property type="protein sequence ID" value="PHJ15474.1"/>
    <property type="molecule type" value="Genomic_DNA"/>
</dbReference>
<dbReference type="VEuPathDB" id="ToxoDB:CSUI_010717"/>
<proteinExistence type="predicted"/>
<organism evidence="1 2">
    <name type="scientific">Cystoisospora suis</name>
    <dbReference type="NCBI Taxonomy" id="483139"/>
    <lineage>
        <taxon>Eukaryota</taxon>
        <taxon>Sar</taxon>
        <taxon>Alveolata</taxon>
        <taxon>Apicomplexa</taxon>
        <taxon>Conoidasida</taxon>
        <taxon>Coccidia</taxon>
        <taxon>Eucoccidiorida</taxon>
        <taxon>Eimeriorina</taxon>
        <taxon>Sarcocystidae</taxon>
        <taxon>Cystoisospora</taxon>
    </lineage>
</organism>
<comment type="caution">
    <text evidence="1">The sequence shown here is derived from an EMBL/GenBank/DDBJ whole genome shotgun (WGS) entry which is preliminary data.</text>
</comment>
<evidence type="ECO:0000313" key="1">
    <source>
        <dbReference type="EMBL" id="PHJ15474.1"/>
    </source>
</evidence>
<evidence type="ECO:0000313" key="2">
    <source>
        <dbReference type="Proteomes" id="UP000221165"/>
    </source>
</evidence>
<protein>
    <submittedName>
        <fullName evidence="1">Uncharacterized protein</fullName>
    </submittedName>
</protein>
<keyword evidence="2" id="KW-1185">Reference proteome</keyword>
<name>A0A2C6KGD7_9APIC</name>
<sequence length="83" mass="9278">MFRGCLPGVLYLYEAQRGLGNWNRVAPDVISPGPLQHRQLTNSGNPALPLILPSLVFFLARIVSGSRAFRFLFLSTFVVSFLR</sequence>